<keyword evidence="3" id="KW-1185">Reference proteome</keyword>
<feature type="region of interest" description="Disordered" evidence="1">
    <location>
        <begin position="1"/>
        <end position="23"/>
    </location>
</feature>
<sequence>MKTQAHDDRSHAERERGGTGTGKRVELHTQGFFLIPAEDDVVKTGIYGRQEVVVSGEIFAFERNIGCSPKMPRGVI</sequence>
<proteinExistence type="predicted"/>
<gene>
    <name evidence="2" type="ORF">F7725_017633</name>
</gene>
<accession>A0A7J5Z5N0</accession>
<dbReference type="EMBL" id="JAAKFY010000006">
    <property type="protein sequence ID" value="KAF3856910.1"/>
    <property type="molecule type" value="Genomic_DNA"/>
</dbReference>
<protein>
    <submittedName>
        <fullName evidence="2">Uncharacterized protein</fullName>
    </submittedName>
</protein>
<dbReference type="Proteomes" id="UP000518266">
    <property type="component" value="Unassembled WGS sequence"/>
</dbReference>
<evidence type="ECO:0000313" key="2">
    <source>
        <dbReference type="EMBL" id="KAF3856910.1"/>
    </source>
</evidence>
<dbReference type="AlphaFoldDB" id="A0A7J5Z5N0"/>
<name>A0A7J5Z5N0_DISMA</name>
<evidence type="ECO:0000313" key="3">
    <source>
        <dbReference type="Proteomes" id="UP000518266"/>
    </source>
</evidence>
<evidence type="ECO:0000256" key="1">
    <source>
        <dbReference type="SAM" id="MobiDB-lite"/>
    </source>
</evidence>
<reference evidence="2 3" key="1">
    <citation type="submission" date="2020-03" db="EMBL/GenBank/DDBJ databases">
        <title>Dissostichus mawsoni Genome sequencing and assembly.</title>
        <authorList>
            <person name="Park H."/>
        </authorList>
    </citation>
    <scope>NUCLEOTIDE SEQUENCE [LARGE SCALE GENOMIC DNA]</scope>
    <source>
        <strain evidence="2">DM0001</strain>
        <tissue evidence="2">Muscle</tissue>
    </source>
</reference>
<organism evidence="2 3">
    <name type="scientific">Dissostichus mawsoni</name>
    <name type="common">Antarctic cod</name>
    <dbReference type="NCBI Taxonomy" id="36200"/>
    <lineage>
        <taxon>Eukaryota</taxon>
        <taxon>Metazoa</taxon>
        <taxon>Chordata</taxon>
        <taxon>Craniata</taxon>
        <taxon>Vertebrata</taxon>
        <taxon>Euteleostomi</taxon>
        <taxon>Actinopterygii</taxon>
        <taxon>Neopterygii</taxon>
        <taxon>Teleostei</taxon>
        <taxon>Neoteleostei</taxon>
        <taxon>Acanthomorphata</taxon>
        <taxon>Eupercaria</taxon>
        <taxon>Perciformes</taxon>
        <taxon>Notothenioidei</taxon>
        <taxon>Nototheniidae</taxon>
        <taxon>Dissostichus</taxon>
    </lineage>
</organism>
<comment type="caution">
    <text evidence="2">The sequence shown here is derived from an EMBL/GenBank/DDBJ whole genome shotgun (WGS) entry which is preliminary data.</text>
</comment>